<sequence>MTMTLLPSTTSTTPVMAVVPRAPTMYGTTATTEAKQWREFKRHDPVVFYGGTNVTAAELFPKSNEKIHHIIATEEHMKASISSSMLMGEADDWWTTIVSTRGIPRDRYIGPQFNDEERAV</sequence>
<gene>
    <name evidence="1" type="ORF">Sjap_008025</name>
</gene>
<evidence type="ECO:0000313" key="1">
    <source>
        <dbReference type="EMBL" id="KAK9137431.1"/>
    </source>
</evidence>
<dbReference type="AlphaFoldDB" id="A0AAP0JPL1"/>
<protein>
    <submittedName>
        <fullName evidence="1">Uncharacterized protein</fullName>
    </submittedName>
</protein>
<organism evidence="1 2">
    <name type="scientific">Stephania japonica</name>
    <dbReference type="NCBI Taxonomy" id="461633"/>
    <lineage>
        <taxon>Eukaryota</taxon>
        <taxon>Viridiplantae</taxon>
        <taxon>Streptophyta</taxon>
        <taxon>Embryophyta</taxon>
        <taxon>Tracheophyta</taxon>
        <taxon>Spermatophyta</taxon>
        <taxon>Magnoliopsida</taxon>
        <taxon>Ranunculales</taxon>
        <taxon>Menispermaceae</taxon>
        <taxon>Menispermoideae</taxon>
        <taxon>Cissampelideae</taxon>
        <taxon>Stephania</taxon>
    </lineage>
</organism>
<keyword evidence="2" id="KW-1185">Reference proteome</keyword>
<dbReference type="Proteomes" id="UP001417504">
    <property type="component" value="Unassembled WGS sequence"/>
</dbReference>
<accession>A0AAP0JPL1</accession>
<name>A0AAP0JPL1_9MAGN</name>
<proteinExistence type="predicted"/>
<comment type="caution">
    <text evidence="1">The sequence shown here is derived from an EMBL/GenBank/DDBJ whole genome shotgun (WGS) entry which is preliminary data.</text>
</comment>
<dbReference type="EMBL" id="JBBNAE010000003">
    <property type="protein sequence ID" value="KAK9137431.1"/>
    <property type="molecule type" value="Genomic_DNA"/>
</dbReference>
<evidence type="ECO:0000313" key="2">
    <source>
        <dbReference type="Proteomes" id="UP001417504"/>
    </source>
</evidence>
<reference evidence="1 2" key="1">
    <citation type="submission" date="2024-01" db="EMBL/GenBank/DDBJ databases">
        <title>Genome assemblies of Stephania.</title>
        <authorList>
            <person name="Yang L."/>
        </authorList>
    </citation>
    <scope>NUCLEOTIDE SEQUENCE [LARGE SCALE GENOMIC DNA]</scope>
    <source>
        <strain evidence="1">QJT</strain>
        <tissue evidence="1">Leaf</tissue>
    </source>
</reference>